<sequence length="499" mass="57668">MANAQEPLSFEDVAVDFTWEEWQLLDPTQKDLYKDVMLENYSNLASTGYLDTKPEPVFKVEPGEQSWTVGGAIHDRSSPEEIKAVDQLQWQPENENELKSLERYQQSYALERNLHSAKNLVLVKQQQKTFDSPCTSLTALDFVIQNRRYAEKGYDEYGGYKKSSVHMNYHPKMYTGEKPHECSKCGKAFSQKAQLIRHQRIEKGEKIHECSGKTFMRRLQRTEHQRFHKGEKPHGCDKCGKAFSRKSQLRVHWRNHTGEKPYVCNKCGKAFSRKCRLNRHQRSHMGEKCYDCNECTKAFSQKAYLMAHQGHHTGEKPYQCSEGRRTFLKSDMTKHQRIHTGEKPSECEKAFRSKPMLIQHHEIHPRERAYGCSECGKAFAHMSVLDKHKKTHGREKSDSLKVRKHSSGSHSSLHMNELGQEQNPVNPVPMETPSSRTQPLLNSNELVGSRNVMIVEPPFLRSPAFINYREFPPEINFVNAVNVTTPPIINYVLYVTGIM</sequence>
<organism evidence="1 2">
    <name type="scientific">Echinops telfairi</name>
    <name type="common">Lesser hedgehog tenrec</name>
    <dbReference type="NCBI Taxonomy" id="9371"/>
    <lineage>
        <taxon>Eukaryota</taxon>
        <taxon>Metazoa</taxon>
        <taxon>Chordata</taxon>
        <taxon>Craniata</taxon>
        <taxon>Vertebrata</taxon>
        <taxon>Euteleostomi</taxon>
        <taxon>Mammalia</taxon>
        <taxon>Eutheria</taxon>
        <taxon>Afrotheria</taxon>
        <taxon>Tenrecidae</taxon>
        <taxon>Tenrecinae</taxon>
        <taxon>Echinops</taxon>
    </lineage>
</organism>
<dbReference type="RefSeq" id="XP_045148509.1">
    <property type="nucleotide sequence ID" value="XM_045292574.1"/>
</dbReference>
<protein>
    <submittedName>
        <fullName evidence="2">Zinc finger protein 577</fullName>
    </submittedName>
</protein>
<name>A0AC55D9T3_ECHTE</name>
<gene>
    <name evidence="2" type="primary">LOC101650371</name>
</gene>
<keyword evidence="1" id="KW-1185">Reference proteome</keyword>
<accession>A0AC55D9T3</accession>
<evidence type="ECO:0000313" key="1">
    <source>
        <dbReference type="Proteomes" id="UP000694863"/>
    </source>
</evidence>
<reference evidence="2" key="1">
    <citation type="submission" date="2025-08" db="UniProtKB">
        <authorList>
            <consortium name="RefSeq"/>
        </authorList>
    </citation>
    <scope>IDENTIFICATION</scope>
</reference>
<dbReference type="Proteomes" id="UP000694863">
    <property type="component" value="Unplaced"/>
</dbReference>
<proteinExistence type="predicted"/>
<evidence type="ECO:0000313" key="2">
    <source>
        <dbReference type="RefSeq" id="XP_045148509.1"/>
    </source>
</evidence>